<keyword evidence="4 7" id="KW-1133">Transmembrane helix</keyword>
<feature type="transmembrane region" description="Helical" evidence="7">
    <location>
        <begin position="156"/>
        <end position="174"/>
    </location>
</feature>
<feature type="compositionally biased region" description="Basic and acidic residues" evidence="6">
    <location>
        <begin position="17"/>
        <end position="35"/>
    </location>
</feature>
<sequence>MTAPHSIVDTTGLAAVTDDHRSETSDEEKGDKHSEIVQTLAHSGESEEDVLTKYYAPPDSYEGKHRWDPKAKWTADEERKVRRKLDLRITFLMCICFAAMNLDRYNLGNALSDNLLNDLNMTTADYNIGNTIFYSCFLVAELPSQMIGKKLGTDRWIPIQILLWSTIAIAQIGLSGKTSFYILRALLGLFEGGFIADSILYLSYWFTAAELTTRLTFFWVSMSLSSVVGSLMAAGILQLRHHTSLPGWKWLFMIEGVLTWLVGLFCFFYMPASATQTKGIISRKPWFTEREETIIVNKILRDDPTKSSMHNREGISLKELWKSLCDYDLWPVYAIGGFIFITSTTVTAYLTLTIKSLNFTTFQTNLLTIPSTIMLLCGNLALCALSRIFKEHLMVASLAPWWWIIFLTALVNIPDDASRWLRWALTTCIVGYPYPNPILVSMTSMNAGSVRTRTVAASLYNMFVQAATLIGSNIYQPGDAPYYHKGNKALIGIVCWVLVLFWFAKGWYIFRNKQKAKVWDAMTTEQKEVYLATTTDEGNKRLDYRFQH</sequence>
<dbReference type="GeneID" id="39592694"/>
<dbReference type="GO" id="GO:0022857">
    <property type="term" value="F:transmembrane transporter activity"/>
    <property type="evidence" value="ECO:0007669"/>
    <property type="project" value="InterPro"/>
</dbReference>
<evidence type="ECO:0000256" key="7">
    <source>
        <dbReference type="SAM" id="Phobius"/>
    </source>
</evidence>
<dbReference type="Pfam" id="PF07690">
    <property type="entry name" value="MFS_1"/>
    <property type="match status" value="1"/>
</dbReference>
<evidence type="ECO:0000256" key="3">
    <source>
        <dbReference type="ARBA" id="ARBA00022692"/>
    </source>
</evidence>
<gene>
    <name evidence="8" type="ORF">EHS24_008151</name>
</gene>
<feature type="region of interest" description="Disordered" evidence="6">
    <location>
        <begin position="1"/>
        <end position="35"/>
    </location>
</feature>
<dbReference type="InterPro" id="IPR011701">
    <property type="entry name" value="MFS"/>
</dbReference>
<evidence type="ECO:0000256" key="5">
    <source>
        <dbReference type="ARBA" id="ARBA00023136"/>
    </source>
</evidence>
<dbReference type="Gene3D" id="1.20.1250.20">
    <property type="entry name" value="MFS general substrate transporter like domains"/>
    <property type="match status" value="1"/>
</dbReference>
<feature type="transmembrane region" description="Helical" evidence="7">
    <location>
        <begin position="330"/>
        <end position="354"/>
    </location>
</feature>
<feature type="transmembrane region" description="Helical" evidence="7">
    <location>
        <begin position="366"/>
        <end position="389"/>
    </location>
</feature>
<dbReference type="PANTHER" id="PTHR43791">
    <property type="entry name" value="PERMEASE-RELATED"/>
    <property type="match status" value="1"/>
</dbReference>
<dbReference type="OrthoDB" id="1935484at2759"/>
<evidence type="ECO:0000256" key="6">
    <source>
        <dbReference type="SAM" id="MobiDB-lite"/>
    </source>
</evidence>
<evidence type="ECO:0000313" key="8">
    <source>
        <dbReference type="EMBL" id="RSH81953.1"/>
    </source>
</evidence>
<keyword evidence="5 7" id="KW-0472">Membrane</keyword>
<feature type="transmembrane region" description="Helical" evidence="7">
    <location>
        <begin position="181"/>
        <end position="204"/>
    </location>
</feature>
<protein>
    <recommendedName>
        <fullName evidence="10">Major facilitator superfamily (MFS) profile domain-containing protein</fullName>
    </recommendedName>
</protein>
<evidence type="ECO:0000256" key="1">
    <source>
        <dbReference type="ARBA" id="ARBA00004141"/>
    </source>
</evidence>
<accession>A0A427XT16</accession>
<feature type="transmembrane region" description="Helical" evidence="7">
    <location>
        <begin position="250"/>
        <end position="270"/>
    </location>
</feature>
<feature type="transmembrane region" description="Helical" evidence="7">
    <location>
        <begin position="395"/>
        <end position="413"/>
    </location>
</feature>
<evidence type="ECO:0000256" key="4">
    <source>
        <dbReference type="ARBA" id="ARBA00022989"/>
    </source>
</evidence>
<feature type="transmembrane region" description="Helical" evidence="7">
    <location>
        <begin position="459"/>
        <end position="477"/>
    </location>
</feature>
<feature type="transmembrane region" description="Helical" evidence="7">
    <location>
        <begin position="216"/>
        <end position="238"/>
    </location>
</feature>
<dbReference type="GO" id="GO:0016020">
    <property type="term" value="C:membrane"/>
    <property type="evidence" value="ECO:0007669"/>
    <property type="project" value="UniProtKB-SubCell"/>
</dbReference>
<name>A0A427XT16_9TREE</name>
<dbReference type="PANTHER" id="PTHR43791:SF65">
    <property type="entry name" value="MAJOR FACILITATOR SUPERFAMILY (MFS) PROFILE DOMAIN-CONTAINING PROTEIN-RELATED"/>
    <property type="match status" value="1"/>
</dbReference>
<dbReference type="EMBL" id="RSCE01000006">
    <property type="protein sequence ID" value="RSH81953.1"/>
    <property type="molecule type" value="Genomic_DNA"/>
</dbReference>
<reference evidence="8 9" key="1">
    <citation type="submission" date="2018-11" db="EMBL/GenBank/DDBJ databases">
        <title>Genome sequence of Apiotrichum porosum DSM 27194.</title>
        <authorList>
            <person name="Aliyu H."/>
            <person name="Gorte O."/>
            <person name="Ochsenreither K."/>
        </authorList>
    </citation>
    <scope>NUCLEOTIDE SEQUENCE [LARGE SCALE GENOMIC DNA]</scope>
    <source>
        <strain evidence="8 9">DSM 27194</strain>
    </source>
</reference>
<comment type="caution">
    <text evidence="8">The sequence shown here is derived from an EMBL/GenBank/DDBJ whole genome shotgun (WGS) entry which is preliminary data.</text>
</comment>
<feature type="transmembrane region" description="Helical" evidence="7">
    <location>
        <begin position="489"/>
        <end position="510"/>
    </location>
</feature>
<dbReference type="Proteomes" id="UP000279236">
    <property type="component" value="Unassembled WGS sequence"/>
</dbReference>
<dbReference type="AlphaFoldDB" id="A0A427XT16"/>
<keyword evidence="9" id="KW-1185">Reference proteome</keyword>
<dbReference type="InterPro" id="IPR036259">
    <property type="entry name" value="MFS_trans_sf"/>
</dbReference>
<keyword evidence="3 7" id="KW-0812">Transmembrane</keyword>
<dbReference type="FunFam" id="1.20.1250.20:FF:000106">
    <property type="entry name" value="MFS transporter, putative"/>
    <property type="match status" value="1"/>
</dbReference>
<evidence type="ECO:0000256" key="2">
    <source>
        <dbReference type="ARBA" id="ARBA00022448"/>
    </source>
</evidence>
<organism evidence="8 9">
    <name type="scientific">Apiotrichum porosum</name>
    <dbReference type="NCBI Taxonomy" id="105984"/>
    <lineage>
        <taxon>Eukaryota</taxon>
        <taxon>Fungi</taxon>
        <taxon>Dikarya</taxon>
        <taxon>Basidiomycota</taxon>
        <taxon>Agaricomycotina</taxon>
        <taxon>Tremellomycetes</taxon>
        <taxon>Trichosporonales</taxon>
        <taxon>Trichosporonaceae</taxon>
        <taxon>Apiotrichum</taxon>
    </lineage>
</organism>
<evidence type="ECO:0008006" key="10">
    <source>
        <dbReference type="Google" id="ProtNLM"/>
    </source>
</evidence>
<evidence type="ECO:0000313" key="9">
    <source>
        <dbReference type="Proteomes" id="UP000279236"/>
    </source>
</evidence>
<dbReference type="RefSeq" id="XP_028476408.1">
    <property type="nucleotide sequence ID" value="XM_028623475.1"/>
</dbReference>
<proteinExistence type="predicted"/>
<dbReference type="SUPFAM" id="SSF103473">
    <property type="entry name" value="MFS general substrate transporter"/>
    <property type="match status" value="1"/>
</dbReference>
<comment type="subcellular location">
    <subcellularLocation>
        <location evidence="1">Membrane</location>
        <topology evidence="1">Multi-pass membrane protein</topology>
    </subcellularLocation>
</comment>
<keyword evidence="2" id="KW-0813">Transport</keyword>